<dbReference type="KEGG" id="vg:80034063"/>
<dbReference type="Proteomes" id="UP000280567">
    <property type="component" value="Segment"/>
</dbReference>
<keyword evidence="3" id="KW-1185">Reference proteome</keyword>
<feature type="region of interest" description="Disordered" evidence="1">
    <location>
        <begin position="84"/>
        <end position="103"/>
    </location>
</feature>
<evidence type="ECO:0000313" key="3">
    <source>
        <dbReference type="Proteomes" id="UP000280567"/>
    </source>
</evidence>
<evidence type="ECO:0000256" key="1">
    <source>
        <dbReference type="SAM" id="MobiDB-lite"/>
    </source>
</evidence>
<protein>
    <submittedName>
        <fullName evidence="2">Uncharacterized protein</fullName>
    </submittedName>
</protein>
<evidence type="ECO:0000313" key="2">
    <source>
        <dbReference type="EMBL" id="AYN59057.1"/>
    </source>
</evidence>
<proteinExistence type="predicted"/>
<accession>A0A3G2KJC4</accession>
<organism evidence="2 3">
    <name type="scientific">Arthrobacter phage Ryan</name>
    <dbReference type="NCBI Taxonomy" id="2419968"/>
    <lineage>
        <taxon>Viruses</taxon>
        <taxon>Duplodnaviria</taxon>
        <taxon>Heunggongvirae</taxon>
        <taxon>Uroviricota</taxon>
        <taxon>Caudoviricetes</taxon>
        <taxon>Daemsvirinae</taxon>
        <taxon>Nanditavirus</taxon>
        <taxon>Nanditavirus ryan</taxon>
    </lineage>
</organism>
<dbReference type="GeneID" id="80034063"/>
<gene>
    <name evidence="2" type="primary">67</name>
    <name evidence="2" type="ORF">PBI_RYAN_67</name>
</gene>
<reference evidence="2 3" key="1">
    <citation type="submission" date="2018-09" db="EMBL/GenBank/DDBJ databases">
        <authorList>
            <person name="Rimple P.A."/>
            <person name="Stoner T.H."/>
            <person name="Garlena R.A."/>
            <person name="Russell D.A."/>
            <person name="Pope W.H."/>
            <person name="Jacobs-Sera D."/>
            <person name="Hatfull G.F."/>
        </authorList>
    </citation>
    <scope>NUCLEOTIDE SEQUENCE [LARGE SCALE GENOMIC DNA]</scope>
</reference>
<sequence>MIRKERKARWVYRCSPCDYTSPASVDLFGAQEWQQKHGRAAALVHGFQGLAAAVQPIIDAYASTVRAVIAAQEQYQKDFALVPPPNIPHDPSLRRDRRKWGGR</sequence>
<dbReference type="RefSeq" id="YP_010760962.1">
    <property type="nucleotide sequence ID" value="NC_073589.1"/>
</dbReference>
<name>A0A3G2KJC4_9CAUD</name>
<dbReference type="EMBL" id="MH834627">
    <property type="protein sequence ID" value="AYN59057.1"/>
    <property type="molecule type" value="Genomic_DNA"/>
</dbReference>